<name>A0A2X4W767_LEDLE</name>
<dbReference type="Proteomes" id="UP000249134">
    <property type="component" value="Chromosome 1"/>
</dbReference>
<accession>A0A2X4W767</accession>
<proteinExistence type="predicted"/>
<sequence length="96" mass="10810">MKFQWTLILAIVFALIVAIFAVINVEPVTVNYLFGNAEWPLILLILGSVLMGGVITGSVGLFRIYSLQKQVKRLQAETKDKQSLEKGRKEKKKSME</sequence>
<dbReference type="EMBL" id="LS483476">
    <property type="protein sequence ID" value="SQI55828.1"/>
    <property type="molecule type" value="Genomic_DNA"/>
</dbReference>
<evidence type="ECO:0000256" key="3">
    <source>
        <dbReference type="ARBA" id="ARBA00022989"/>
    </source>
</evidence>
<reference evidence="8 9" key="1">
    <citation type="submission" date="2018-06" db="EMBL/GenBank/DDBJ databases">
        <authorList>
            <consortium name="Pathogen Informatics"/>
            <person name="Doyle S."/>
        </authorList>
    </citation>
    <scope>NUCLEOTIDE SEQUENCE [LARGE SCALE GENOMIC DNA]</scope>
    <source>
        <strain evidence="8 9">NCTC4824</strain>
    </source>
</reference>
<keyword evidence="1" id="KW-1003">Cell membrane</keyword>
<dbReference type="GO" id="GO:0005886">
    <property type="term" value="C:plasma membrane"/>
    <property type="evidence" value="ECO:0007669"/>
    <property type="project" value="InterPro"/>
</dbReference>
<feature type="transmembrane region" description="Helical" evidence="6">
    <location>
        <begin position="41"/>
        <end position="65"/>
    </location>
</feature>
<dbReference type="PANTHER" id="PTHR41335:SF1">
    <property type="entry name" value="MEMBRANE PROTEIN"/>
    <property type="match status" value="1"/>
</dbReference>
<feature type="domain" description="Lipopolysaccharide assembly protein A" evidence="7">
    <location>
        <begin position="24"/>
        <end position="82"/>
    </location>
</feature>
<evidence type="ECO:0000256" key="6">
    <source>
        <dbReference type="SAM" id="Phobius"/>
    </source>
</evidence>
<dbReference type="AlphaFoldDB" id="A0A2X4W767"/>
<evidence type="ECO:0000256" key="5">
    <source>
        <dbReference type="SAM" id="MobiDB-lite"/>
    </source>
</evidence>
<protein>
    <submittedName>
        <fullName evidence="8">YrvD</fullName>
    </submittedName>
</protein>
<keyword evidence="3 6" id="KW-1133">Transmembrane helix</keyword>
<dbReference type="RefSeq" id="WP_066137250.1">
    <property type="nucleotide sequence ID" value="NZ_CBCSGM010000001.1"/>
</dbReference>
<dbReference type="STRING" id="1348624.GCA_001591545_00662"/>
<keyword evidence="2 6" id="KW-0812">Transmembrane</keyword>
<dbReference type="KEGG" id="blen:NCTC4824_01577"/>
<dbReference type="InterPro" id="IPR010445">
    <property type="entry name" value="LapA_dom"/>
</dbReference>
<dbReference type="PANTHER" id="PTHR41335">
    <property type="entry name" value="MEMBRANE PROTEIN-RELATED"/>
    <property type="match status" value="1"/>
</dbReference>
<feature type="region of interest" description="Disordered" evidence="5">
    <location>
        <begin position="75"/>
        <end position="96"/>
    </location>
</feature>
<keyword evidence="9" id="KW-1185">Reference proteome</keyword>
<keyword evidence="4 6" id="KW-0472">Membrane</keyword>
<evidence type="ECO:0000256" key="2">
    <source>
        <dbReference type="ARBA" id="ARBA00022692"/>
    </source>
</evidence>
<evidence type="ECO:0000256" key="1">
    <source>
        <dbReference type="ARBA" id="ARBA00022475"/>
    </source>
</evidence>
<evidence type="ECO:0000256" key="4">
    <source>
        <dbReference type="ARBA" id="ARBA00023136"/>
    </source>
</evidence>
<evidence type="ECO:0000259" key="7">
    <source>
        <dbReference type="Pfam" id="PF06305"/>
    </source>
</evidence>
<dbReference type="Pfam" id="PF06305">
    <property type="entry name" value="LapA_dom"/>
    <property type="match status" value="1"/>
</dbReference>
<gene>
    <name evidence="8" type="ORF">NCTC4824_01577</name>
</gene>
<evidence type="ECO:0000313" key="9">
    <source>
        <dbReference type="Proteomes" id="UP000249134"/>
    </source>
</evidence>
<evidence type="ECO:0000313" key="8">
    <source>
        <dbReference type="EMBL" id="SQI55828.1"/>
    </source>
</evidence>
<organism evidence="8 9">
    <name type="scientific">Lederbergia lenta</name>
    <name type="common">Bacillus lentus</name>
    <dbReference type="NCBI Taxonomy" id="1467"/>
    <lineage>
        <taxon>Bacteria</taxon>
        <taxon>Bacillati</taxon>
        <taxon>Bacillota</taxon>
        <taxon>Bacilli</taxon>
        <taxon>Bacillales</taxon>
        <taxon>Bacillaceae</taxon>
        <taxon>Lederbergia</taxon>
    </lineage>
</organism>